<dbReference type="GO" id="GO:0009246">
    <property type="term" value="P:enterobacterial common antigen biosynthetic process"/>
    <property type="evidence" value="ECO:0007669"/>
    <property type="project" value="TreeGrafter"/>
</dbReference>
<feature type="compositionally biased region" description="Low complexity" evidence="7">
    <location>
        <begin position="370"/>
        <end position="379"/>
    </location>
</feature>
<sequence length="379" mass="41337">MDSTPAPRVQWMDTLRGTAVLLVIVYHAPGLLELLGWDIPPFLVNVNDFFLPFRMPALMLLAGLLLPRSLAKGLGRYYLGKLVFVVWPYLVWAALHIVQFGAAYPIDDIRAWVSTGYLWFLFFLIVYYAVAPLFAVLPPWLPPVVLWVVAAIVEPGLVHNLLFYAGFFFLGNLVALRPRLLDALVERRAVVIPLSAVAVAFGVYIVFAPSNAVVWFVPFSLAGIVAAVAWLRKVDGVALLDPLRFAGRNSIVYYVAHFPLMVIVLKIIPDDASPDPTSVAVWMLLAALAGCTLLAHGRQLIPFRWLFEAPVPRAWLRAGGGGSGRSGGGRGGSGGRRLRSGHARTAVDRTAGRPRPGARPRGGRGDGLGVDDPLLRLAR</sequence>
<feature type="transmembrane region" description="Helical" evidence="8">
    <location>
        <begin position="49"/>
        <end position="66"/>
    </location>
</feature>
<feature type="domain" description="Acyltransferase 3" evidence="9">
    <location>
        <begin position="10"/>
        <end position="295"/>
    </location>
</feature>
<evidence type="ECO:0000256" key="4">
    <source>
        <dbReference type="ARBA" id="ARBA00022692"/>
    </source>
</evidence>
<evidence type="ECO:0000259" key="9">
    <source>
        <dbReference type="Pfam" id="PF01757"/>
    </source>
</evidence>
<name>A0AB39BG29_9MICO</name>
<dbReference type="EMBL" id="CP162511">
    <property type="protein sequence ID" value="XDI05199.1"/>
    <property type="molecule type" value="Genomic_DNA"/>
</dbReference>
<keyword evidence="4 8" id="KW-0812">Transmembrane</keyword>
<keyword evidence="3" id="KW-1003">Cell membrane</keyword>
<proteinExistence type="inferred from homology"/>
<dbReference type="RefSeq" id="WP_368497583.1">
    <property type="nucleotide sequence ID" value="NZ_CP162511.1"/>
</dbReference>
<dbReference type="AlphaFoldDB" id="A0AB39BG29"/>
<feature type="transmembrane region" description="Helical" evidence="8">
    <location>
        <begin position="280"/>
        <end position="297"/>
    </location>
</feature>
<protein>
    <submittedName>
        <fullName evidence="10">Acyltransferase family protein</fullName>
    </submittedName>
</protein>
<evidence type="ECO:0000256" key="7">
    <source>
        <dbReference type="SAM" id="MobiDB-lite"/>
    </source>
</evidence>
<feature type="transmembrane region" description="Helical" evidence="8">
    <location>
        <begin position="157"/>
        <end position="176"/>
    </location>
</feature>
<dbReference type="PANTHER" id="PTHR40074:SF4">
    <property type="entry name" value="INNER MEMBRANE PROTEIN YCFT"/>
    <property type="match status" value="1"/>
</dbReference>
<feature type="transmembrane region" description="Helical" evidence="8">
    <location>
        <begin position="20"/>
        <end position="37"/>
    </location>
</feature>
<accession>A0AB39BG29</accession>
<evidence type="ECO:0000256" key="1">
    <source>
        <dbReference type="ARBA" id="ARBA00004651"/>
    </source>
</evidence>
<dbReference type="PANTHER" id="PTHR40074">
    <property type="entry name" value="O-ACETYLTRANSFERASE WECH"/>
    <property type="match status" value="1"/>
</dbReference>
<gene>
    <name evidence="10" type="ORF">ABFY20_18055</name>
</gene>
<dbReference type="GO" id="GO:0016413">
    <property type="term" value="F:O-acetyltransferase activity"/>
    <property type="evidence" value="ECO:0007669"/>
    <property type="project" value="TreeGrafter"/>
</dbReference>
<keyword evidence="6 8" id="KW-0472">Membrane</keyword>
<evidence type="ECO:0000256" key="3">
    <source>
        <dbReference type="ARBA" id="ARBA00022475"/>
    </source>
</evidence>
<feature type="compositionally biased region" description="Gly residues" evidence="7">
    <location>
        <begin position="318"/>
        <end position="335"/>
    </location>
</feature>
<feature type="transmembrane region" description="Helical" evidence="8">
    <location>
        <begin position="188"/>
        <end position="207"/>
    </location>
</feature>
<feature type="transmembrane region" description="Helical" evidence="8">
    <location>
        <begin position="213"/>
        <end position="231"/>
    </location>
</feature>
<organism evidence="10">
    <name type="scientific">Herbiconiux sp. A18JL235</name>
    <dbReference type="NCBI Taxonomy" id="3152363"/>
    <lineage>
        <taxon>Bacteria</taxon>
        <taxon>Bacillati</taxon>
        <taxon>Actinomycetota</taxon>
        <taxon>Actinomycetes</taxon>
        <taxon>Micrococcales</taxon>
        <taxon>Microbacteriaceae</taxon>
        <taxon>Herbiconiux</taxon>
    </lineage>
</organism>
<keyword evidence="10" id="KW-0012">Acyltransferase</keyword>
<feature type="transmembrane region" description="Helical" evidence="8">
    <location>
        <begin position="251"/>
        <end position="268"/>
    </location>
</feature>
<evidence type="ECO:0000313" key="10">
    <source>
        <dbReference type="EMBL" id="XDI05199.1"/>
    </source>
</evidence>
<evidence type="ECO:0000256" key="8">
    <source>
        <dbReference type="SAM" id="Phobius"/>
    </source>
</evidence>
<reference evidence="10" key="1">
    <citation type="submission" date="2024-05" db="EMBL/GenBank/DDBJ databases">
        <title>Herbiconiux sp. A18JL235.</title>
        <authorList>
            <person name="Zhang G."/>
        </authorList>
    </citation>
    <scope>NUCLEOTIDE SEQUENCE</scope>
    <source>
        <strain evidence="10">A18JL235</strain>
    </source>
</reference>
<feature type="transmembrane region" description="Helical" evidence="8">
    <location>
        <begin position="86"/>
        <end position="106"/>
    </location>
</feature>
<dbReference type="Pfam" id="PF01757">
    <property type="entry name" value="Acyl_transf_3"/>
    <property type="match status" value="1"/>
</dbReference>
<evidence type="ECO:0000256" key="2">
    <source>
        <dbReference type="ARBA" id="ARBA00007400"/>
    </source>
</evidence>
<feature type="region of interest" description="Disordered" evidence="7">
    <location>
        <begin position="318"/>
        <end position="379"/>
    </location>
</feature>
<feature type="transmembrane region" description="Helical" evidence="8">
    <location>
        <begin position="118"/>
        <end position="137"/>
    </location>
</feature>
<comment type="subcellular location">
    <subcellularLocation>
        <location evidence="1">Cell membrane</location>
        <topology evidence="1">Multi-pass membrane protein</topology>
    </subcellularLocation>
</comment>
<evidence type="ECO:0000256" key="6">
    <source>
        <dbReference type="ARBA" id="ARBA00023136"/>
    </source>
</evidence>
<keyword evidence="10" id="KW-0808">Transferase</keyword>
<keyword evidence="5 8" id="KW-1133">Transmembrane helix</keyword>
<comment type="similarity">
    <text evidence="2">Belongs to the acyltransferase 3 family.</text>
</comment>
<dbReference type="InterPro" id="IPR002656">
    <property type="entry name" value="Acyl_transf_3_dom"/>
</dbReference>
<evidence type="ECO:0000256" key="5">
    <source>
        <dbReference type="ARBA" id="ARBA00022989"/>
    </source>
</evidence>
<dbReference type="GO" id="GO:0005886">
    <property type="term" value="C:plasma membrane"/>
    <property type="evidence" value="ECO:0007669"/>
    <property type="project" value="UniProtKB-SubCell"/>
</dbReference>